<evidence type="ECO:0000313" key="9">
    <source>
        <dbReference type="Proteomes" id="UP000240978"/>
    </source>
</evidence>
<evidence type="ECO:0000256" key="2">
    <source>
        <dbReference type="ARBA" id="ARBA00006275"/>
    </source>
</evidence>
<dbReference type="RefSeq" id="WP_170117509.1">
    <property type="nucleotide sequence ID" value="NZ_PYGK01000005.1"/>
</dbReference>
<evidence type="ECO:0000256" key="1">
    <source>
        <dbReference type="ARBA" id="ARBA00004442"/>
    </source>
</evidence>
<comment type="subcellular location">
    <subcellularLocation>
        <location evidence="1">Cell outer membrane</location>
    </subcellularLocation>
</comment>
<evidence type="ECO:0000256" key="4">
    <source>
        <dbReference type="ARBA" id="ARBA00023136"/>
    </source>
</evidence>
<evidence type="ECO:0000259" key="6">
    <source>
        <dbReference type="Pfam" id="PF07980"/>
    </source>
</evidence>
<dbReference type="SUPFAM" id="SSF48452">
    <property type="entry name" value="TPR-like"/>
    <property type="match status" value="1"/>
</dbReference>
<keyword evidence="4" id="KW-0472">Membrane</keyword>
<dbReference type="AlphaFoldDB" id="A0A2P8G9P7"/>
<dbReference type="GO" id="GO:0009279">
    <property type="term" value="C:cell outer membrane"/>
    <property type="evidence" value="ECO:0007669"/>
    <property type="project" value="UniProtKB-SubCell"/>
</dbReference>
<keyword evidence="5" id="KW-0998">Cell outer membrane</keyword>
<dbReference type="Gene3D" id="1.25.40.390">
    <property type="match status" value="1"/>
</dbReference>
<evidence type="ECO:0000259" key="7">
    <source>
        <dbReference type="Pfam" id="PF14322"/>
    </source>
</evidence>
<organism evidence="8 9">
    <name type="scientific">Chitinophaga ginsengisoli</name>
    <dbReference type="NCBI Taxonomy" id="363837"/>
    <lineage>
        <taxon>Bacteria</taxon>
        <taxon>Pseudomonadati</taxon>
        <taxon>Bacteroidota</taxon>
        <taxon>Chitinophagia</taxon>
        <taxon>Chitinophagales</taxon>
        <taxon>Chitinophagaceae</taxon>
        <taxon>Chitinophaga</taxon>
    </lineage>
</organism>
<comment type="similarity">
    <text evidence="2">Belongs to the SusD family.</text>
</comment>
<evidence type="ECO:0000256" key="3">
    <source>
        <dbReference type="ARBA" id="ARBA00022729"/>
    </source>
</evidence>
<accession>A0A2P8G9P7</accession>
<keyword evidence="9" id="KW-1185">Reference proteome</keyword>
<dbReference type="InterPro" id="IPR033985">
    <property type="entry name" value="SusD-like_N"/>
</dbReference>
<feature type="domain" description="RagB/SusD" evidence="6">
    <location>
        <begin position="331"/>
        <end position="476"/>
    </location>
</feature>
<dbReference type="Pfam" id="PF07980">
    <property type="entry name" value="SusD_RagB"/>
    <property type="match status" value="1"/>
</dbReference>
<name>A0A2P8G9P7_9BACT</name>
<evidence type="ECO:0000313" key="8">
    <source>
        <dbReference type="EMBL" id="PSL30691.1"/>
    </source>
</evidence>
<sequence>MQIIYSTRYTTYTLLLLLTGCLLGGCKKLIEVDLPIDKATSEIVFSNTSTAVAAMTGIYARIGAADDVFTDIYGLSIRTGLRADELIPTNPAAYPDYTNAATGGNSAWTMWEATYRDHIYRVNSLLEGVEKSATLPEDIKLILTGEAKFTRAWLYFYLVNLYGDVPLVLTTDFKANSAVPRTDKQLVYEQMVKDLKEAQESLKTAFLDKDLVSPTSERIRPNKAAATALLARVYLYMGKWQEAETEAGKVINDANYVLLADVNQVFLKNSKEAIWQLQPNPLDQQGANAPDGRSLINPSQRNPFFYVSPSILNAFEANDIRRASWITKSTSGLIIPYKYKAGWAVMEQKEYTMVLRLAEQYLIRAEARAHLNNLTGDNSATSDLNIIRSRAGVPGTTAASQNDLLKAIAKERQTELFMEWGDRWFDLQRRDQLNAVMSVVAQQKGTTWAPYKALLPIPYSEFMYNPALRGHQNPGYLEQP</sequence>
<dbReference type="InterPro" id="IPR012944">
    <property type="entry name" value="SusD_RagB_dom"/>
</dbReference>
<feature type="domain" description="SusD-like N-terminal" evidence="7">
    <location>
        <begin position="106"/>
        <end position="235"/>
    </location>
</feature>
<dbReference type="InterPro" id="IPR011990">
    <property type="entry name" value="TPR-like_helical_dom_sf"/>
</dbReference>
<comment type="caution">
    <text evidence="8">The sequence shown here is derived from an EMBL/GenBank/DDBJ whole genome shotgun (WGS) entry which is preliminary data.</text>
</comment>
<keyword evidence="3" id="KW-0732">Signal</keyword>
<reference evidence="8 9" key="1">
    <citation type="submission" date="2018-03" db="EMBL/GenBank/DDBJ databases">
        <title>Genomic Encyclopedia of Archaeal and Bacterial Type Strains, Phase II (KMG-II): from individual species to whole genera.</title>
        <authorList>
            <person name="Goeker M."/>
        </authorList>
    </citation>
    <scope>NUCLEOTIDE SEQUENCE [LARGE SCALE GENOMIC DNA]</scope>
    <source>
        <strain evidence="8 9">DSM 18107</strain>
    </source>
</reference>
<dbReference type="Pfam" id="PF14322">
    <property type="entry name" value="SusD-like_3"/>
    <property type="match status" value="1"/>
</dbReference>
<protein>
    <submittedName>
        <fullName evidence="8">Putative outer membrane starch-binding protein</fullName>
    </submittedName>
</protein>
<gene>
    <name evidence="8" type="ORF">CLV42_10552</name>
</gene>
<dbReference type="Proteomes" id="UP000240978">
    <property type="component" value="Unassembled WGS sequence"/>
</dbReference>
<proteinExistence type="inferred from homology"/>
<dbReference type="EMBL" id="PYGK01000005">
    <property type="protein sequence ID" value="PSL30691.1"/>
    <property type="molecule type" value="Genomic_DNA"/>
</dbReference>
<evidence type="ECO:0000256" key="5">
    <source>
        <dbReference type="ARBA" id="ARBA00023237"/>
    </source>
</evidence>
<dbReference type="CDD" id="cd08977">
    <property type="entry name" value="SusD"/>
    <property type="match status" value="1"/>
</dbReference>